<dbReference type="RefSeq" id="WP_151179911.1">
    <property type="nucleotide sequence ID" value="NZ_CP042906.1"/>
</dbReference>
<dbReference type="PANTHER" id="PTHR48106:SF13">
    <property type="entry name" value="QUINONE OXIDOREDUCTASE-RELATED"/>
    <property type="match status" value="1"/>
</dbReference>
<keyword evidence="5" id="KW-1185">Reference proteome</keyword>
<dbReference type="Proteomes" id="UP000326202">
    <property type="component" value="Chromosome"/>
</dbReference>
<keyword evidence="2" id="KW-0560">Oxidoreductase</keyword>
<dbReference type="Pfam" id="PF00107">
    <property type="entry name" value="ADH_zinc_N"/>
    <property type="match status" value="1"/>
</dbReference>
<dbReference type="PANTHER" id="PTHR48106">
    <property type="entry name" value="QUINONE OXIDOREDUCTASE PIG3-RELATED"/>
    <property type="match status" value="1"/>
</dbReference>
<evidence type="ECO:0000256" key="1">
    <source>
        <dbReference type="ARBA" id="ARBA00022857"/>
    </source>
</evidence>
<dbReference type="AlphaFoldDB" id="A0A5J6MRD2"/>
<dbReference type="InterPro" id="IPR013149">
    <property type="entry name" value="ADH-like_C"/>
</dbReference>
<accession>A0A5J6MRD2</accession>
<dbReference type="CDD" id="cd05286">
    <property type="entry name" value="QOR2"/>
    <property type="match status" value="1"/>
</dbReference>
<evidence type="ECO:0000256" key="2">
    <source>
        <dbReference type="ARBA" id="ARBA00023002"/>
    </source>
</evidence>
<dbReference type="Pfam" id="PF08240">
    <property type="entry name" value="ADH_N"/>
    <property type="match status" value="1"/>
</dbReference>
<evidence type="ECO:0000313" key="5">
    <source>
        <dbReference type="Proteomes" id="UP000326202"/>
    </source>
</evidence>
<dbReference type="GO" id="GO:0035925">
    <property type="term" value="F:mRNA 3'-UTR AU-rich region binding"/>
    <property type="evidence" value="ECO:0007669"/>
    <property type="project" value="TreeGrafter"/>
</dbReference>
<evidence type="ECO:0000259" key="3">
    <source>
        <dbReference type="SMART" id="SM00829"/>
    </source>
</evidence>
<sequence>MAKTHAIRIAEFGGPDKMQWQEIDVSAPGPGELLLRQTACGLNFIDTYHRSGLYPIPLPSGLGLEAAAVVEGVGSGVTEFKVGDRVGYNSGPIGAYAQRRVYPAAKVVKLPDGIDDPTAAAMLLRGMTVEYLIRRTYPVKKGQTVLFHAAAGGAGLIAGQWLAHLGVTVIGTVGSDEKAKLARAHGYHHVINYRRENFVARVKEITGGKGVPVVYDGVGKDVFLASLDCLSPRGMMVTFGNASGPSPAVEPLTLLQKGSLFLTRPTLGNYTATREELVESAKALFEVVLSGAVKIRVNQTYPLKDAAQSHRDLEARKTTGSTVLLP</sequence>
<dbReference type="OrthoDB" id="9805883at2"/>
<dbReference type="InterPro" id="IPR011032">
    <property type="entry name" value="GroES-like_sf"/>
</dbReference>
<organism evidence="4 5">
    <name type="scientific">Hypericibacter terrae</name>
    <dbReference type="NCBI Taxonomy" id="2602015"/>
    <lineage>
        <taxon>Bacteria</taxon>
        <taxon>Pseudomonadati</taxon>
        <taxon>Pseudomonadota</taxon>
        <taxon>Alphaproteobacteria</taxon>
        <taxon>Rhodospirillales</taxon>
        <taxon>Dongiaceae</taxon>
        <taxon>Hypericibacter</taxon>
    </lineage>
</organism>
<evidence type="ECO:0000313" key="4">
    <source>
        <dbReference type="EMBL" id="QEX19889.1"/>
    </source>
</evidence>
<dbReference type="EMBL" id="CP042906">
    <property type="protein sequence ID" value="QEX19889.1"/>
    <property type="molecule type" value="Genomic_DNA"/>
</dbReference>
<dbReference type="InterPro" id="IPR036291">
    <property type="entry name" value="NAD(P)-bd_dom_sf"/>
</dbReference>
<dbReference type="NCBIfam" id="NF008024">
    <property type="entry name" value="PRK10754.1"/>
    <property type="match status" value="1"/>
</dbReference>
<keyword evidence="1" id="KW-0521">NADP</keyword>
<dbReference type="KEGG" id="htq:FRZ44_52040"/>
<dbReference type="FunFam" id="3.40.50.720:FF:000053">
    <property type="entry name" value="Quinone oxidoreductase 1"/>
    <property type="match status" value="1"/>
</dbReference>
<feature type="domain" description="Enoyl reductase (ER)" evidence="3">
    <location>
        <begin position="13"/>
        <end position="324"/>
    </location>
</feature>
<dbReference type="SUPFAM" id="SSF50129">
    <property type="entry name" value="GroES-like"/>
    <property type="match status" value="1"/>
</dbReference>
<protein>
    <submittedName>
        <fullName evidence="4">Quinone oxidoreductase</fullName>
    </submittedName>
</protein>
<dbReference type="InterPro" id="IPR047618">
    <property type="entry name" value="QOR-like"/>
</dbReference>
<dbReference type="InterPro" id="IPR013154">
    <property type="entry name" value="ADH-like_N"/>
</dbReference>
<proteinExistence type="predicted"/>
<gene>
    <name evidence="4" type="ORF">FRZ44_52040</name>
</gene>
<dbReference type="GO" id="GO:0005829">
    <property type="term" value="C:cytosol"/>
    <property type="evidence" value="ECO:0007669"/>
    <property type="project" value="TreeGrafter"/>
</dbReference>
<name>A0A5J6MRD2_9PROT</name>
<dbReference type="SMART" id="SM00829">
    <property type="entry name" value="PKS_ER"/>
    <property type="match status" value="1"/>
</dbReference>
<dbReference type="GO" id="GO:0070402">
    <property type="term" value="F:NADPH binding"/>
    <property type="evidence" value="ECO:0007669"/>
    <property type="project" value="TreeGrafter"/>
</dbReference>
<dbReference type="GO" id="GO:0003960">
    <property type="term" value="F:quinone reductase (NADPH) activity"/>
    <property type="evidence" value="ECO:0007669"/>
    <property type="project" value="InterPro"/>
</dbReference>
<reference evidence="4 5" key="1">
    <citation type="submission" date="2019-08" db="EMBL/GenBank/DDBJ databases">
        <title>Hyperibacter terrae gen. nov., sp. nov. and Hyperibacter viscosus sp. nov., two new members in the family Rhodospirillaceae isolated from the rhizosphere of Hypericum perforatum.</title>
        <authorList>
            <person name="Noviana Z."/>
        </authorList>
    </citation>
    <scope>NUCLEOTIDE SEQUENCE [LARGE SCALE GENOMIC DNA]</scope>
    <source>
        <strain evidence="4 5">R5913</strain>
    </source>
</reference>
<dbReference type="Gene3D" id="3.90.180.10">
    <property type="entry name" value="Medium-chain alcohol dehydrogenases, catalytic domain"/>
    <property type="match status" value="1"/>
</dbReference>
<dbReference type="SUPFAM" id="SSF51735">
    <property type="entry name" value="NAD(P)-binding Rossmann-fold domains"/>
    <property type="match status" value="1"/>
</dbReference>
<dbReference type="InterPro" id="IPR020843">
    <property type="entry name" value="ER"/>
</dbReference>
<dbReference type="Gene3D" id="3.40.50.720">
    <property type="entry name" value="NAD(P)-binding Rossmann-like Domain"/>
    <property type="match status" value="1"/>
</dbReference>